<reference evidence="1" key="1">
    <citation type="submission" date="2019-08" db="EMBL/GenBank/DDBJ databases">
        <authorList>
            <person name="Kucharzyk K."/>
            <person name="Murdoch R.W."/>
            <person name="Higgins S."/>
            <person name="Loffler F."/>
        </authorList>
    </citation>
    <scope>NUCLEOTIDE SEQUENCE</scope>
</reference>
<dbReference type="EMBL" id="VSSQ01095829">
    <property type="protein sequence ID" value="MPN39796.1"/>
    <property type="molecule type" value="Genomic_DNA"/>
</dbReference>
<comment type="caution">
    <text evidence="1">The sequence shown here is derived from an EMBL/GenBank/DDBJ whole genome shotgun (WGS) entry which is preliminary data.</text>
</comment>
<evidence type="ECO:0000313" key="1">
    <source>
        <dbReference type="EMBL" id="MPN39796.1"/>
    </source>
</evidence>
<gene>
    <name evidence="1" type="ORF">SDC9_187328</name>
</gene>
<protein>
    <submittedName>
        <fullName evidence="1">Uncharacterized protein</fullName>
    </submittedName>
</protein>
<name>A0A645HMK6_9ZZZZ</name>
<organism evidence="1">
    <name type="scientific">bioreactor metagenome</name>
    <dbReference type="NCBI Taxonomy" id="1076179"/>
    <lineage>
        <taxon>unclassified sequences</taxon>
        <taxon>metagenomes</taxon>
        <taxon>ecological metagenomes</taxon>
    </lineage>
</organism>
<accession>A0A645HMK6</accession>
<proteinExistence type="predicted"/>
<dbReference type="AlphaFoldDB" id="A0A645HMK6"/>
<sequence>MQVIGDRVLFIALMVFGRKINVETDIAAVDLAVKYLVRDIPGRVFRAVDEIHTGAPCFMVYDLPAVHDDILS</sequence>